<dbReference type="Pfam" id="PF01545">
    <property type="entry name" value="Cation_efflux"/>
    <property type="match status" value="1"/>
</dbReference>
<dbReference type="GO" id="GO:0016020">
    <property type="term" value="C:membrane"/>
    <property type="evidence" value="ECO:0007669"/>
    <property type="project" value="UniProtKB-SubCell"/>
</dbReference>
<comment type="similarity">
    <text evidence="2">Belongs to the cation diffusion facilitator (CDF) transporter (TC 2.A.4) family. SLC30A subfamily.</text>
</comment>
<accession>A0A401Q7D6</accession>
<feature type="domain" description="Cation efflux protein transmembrane" evidence="10">
    <location>
        <begin position="2"/>
        <end position="119"/>
    </location>
</feature>
<feature type="non-terminal residue" evidence="11">
    <location>
        <position position="159"/>
    </location>
</feature>
<evidence type="ECO:0000256" key="2">
    <source>
        <dbReference type="ARBA" id="ARBA00008873"/>
    </source>
</evidence>
<reference evidence="11 12" key="1">
    <citation type="journal article" date="2018" name="Nat. Ecol. Evol.">
        <title>Shark genomes provide insights into elasmobranch evolution and the origin of vertebrates.</title>
        <authorList>
            <person name="Hara Y"/>
            <person name="Yamaguchi K"/>
            <person name="Onimaru K"/>
            <person name="Kadota M"/>
            <person name="Koyanagi M"/>
            <person name="Keeley SD"/>
            <person name="Tatsumi K"/>
            <person name="Tanaka K"/>
            <person name="Motone F"/>
            <person name="Kageyama Y"/>
            <person name="Nozu R"/>
            <person name="Adachi N"/>
            <person name="Nishimura O"/>
            <person name="Nakagawa R"/>
            <person name="Tanegashima C"/>
            <person name="Kiyatake I"/>
            <person name="Matsumoto R"/>
            <person name="Murakumo K"/>
            <person name="Nishida K"/>
            <person name="Terakita A"/>
            <person name="Kuratani S"/>
            <person name="Sato K"/>
            <person name="Hyodo S Kuraku.S."/>
        </authorList>
    </citation>
    <scope>NUCLEOTIDE SEQUENCE [LARGE SCALE GENOMIC DNA]</scope>
</reference>
<comment type="caution">
    <text evidence="11">The sequence shown here is derived from an EMBL/GenBank/DDBJ whole genome shotgun (WGS) entry which is preliminary data.</text>
</comment>
<evidence type="ECO:0000256" key="8">
    <source>
        <dbReference type="SAM" id="Phobius"/>
    </source>
</evidence>
<evidence type="ECO:0000259" key="10">
    <source>
        <dbReference type="Pfam" id="PF01545"/>
    </source>
</evidence>
<evidence type="ECO:0000256" key="7">
    <source>
        <dbReference type="SAM" id="MobiDB-lite"/>
    </source>
</evidence>
<feature type="transmembrane region" description="Helical" evidence="8">
    <location>
        <begin position="29"/>
        <end position="47"/>
    </location>
</feature>
<dbReference type="GO" id="GO:0005385">
    <property type="term" value="F:zinc ion transmembrane transporter activity"/>
    <property type="evidence" value="ECO:0007669"/>
    <property type="project" value="TreeGrafter"/>
</dbReference>
<evidence type="ECO:0000256" key="4">
    <source>
        <dbReference type="ARBA" id="ARBA00022833"/>
    </source>
</evidence>
<proteinExistence type="inferred from homology"/>
<evidence type="ECO:0000256" key="3">
    <source>
        <dbReference type="ARBA" id="ARBA00022692"/>
    </source>
</evidence>
<dbReference type="OrthoDB" id="29444at2759"/>
<comment type="subcellular location">
    <subcellularLocation>
        <location evidence="1">Membrane</location>
        <topology evidence="1">Multi-pass membrane protein</topology>
    </subcellularLocation>
</comment>
<keyword evidence="12" id="KW-1185">Reference proteome</keyword>
<dbReference type="GO" id="GO:0006882">
    <property type="term" value="P:intracellular zinc ion homeostasis"/>
    <property type="evidence" value="ECO:0007669"/>
    <property type="project" value="TreeGrafter"/>
</dbReference>
<dbReference type="STRING" id="75743.A0A401Q7D6"/>
<dbReference type="OMA" id="KWIRNII"/>
<dbReference type="Proteomes" id="UP000288216">
    <property type="component" value="Unassembled WGS sequence"/>
</dbReference>
<dbReference type="GO" id="GO:0010312">
    <property type="term" value="P:detoxification of zinc ion"/>
    <property type="evidence" value="ECO:0007669"/>
    <property type="project" value="TreeGrafter"/>
</dbReference>
<dbReference type="NCBIfam" id="TIGR01297">
    <property type="entry name" value="CDF"/>
    <property type="match status" value="1"/>
</dbReference>
<feature type="region of interest" description="Disordered" evidence="7">
    <location>
        <begin position="135"/>
        <end position="159"/>
    </location>
</feature>
<dbReference type="PANTHER" id="PTHR45820">
    <property type="entry name" value="FI23527P1"/>
    <property type="match status" value="1"/>
</dbReference>
<name>A0A401Q7D6_SCYTO</name>
<dbReference type="InterPro" id="IPR027469">
    <property type="entry name" value="Cation_efflux_TMD_sf"/>
</dbReference>
<keyword evidence="3 8" id="KW-0812">Transmembrane</keyword>
<dbReference type="PANTHER" id="PTHR45820:SF3">
    <property type="entry name" value="CALCIUM_MANGANESE ANTIPORTER SLC30A10"/>
    <property type="match status" value="1"/>
</dbReference>
<feature type="transmembrane region" description="Helical" evidence="8">
    <location>
        <begin position="99"/>
        <end position="120"/>
    </location>
</feature>
<dbReference type="SUPFAM" id="SSF161111">
    <property type="entry name" value="Cation efflux protein transmembrane domain-like"/>
    <property type="match status" value="1"/>
</dbReference>
<dbReference type="GO" id="GO:0006828">
    <property type="term" value="P:manganese ion transport"/>
    <property type="evidence" value="ECO:0007669"/>
    <property type="project" value="TreeGrafter"/>
</dbReference>
<feature type="signal peptide" evidence="9">
    <location>
        <begin position="1"/>
        <end position="16"/>
    </location>
</feature>
<keyword evidence="9" id="KW-0732">Signal</keyword>
<gene>
    <name evidence="11" type="ORF">scyTo_0022142</name>
</gene>
<dbReference type="InterPro" id="IPR002524">
    <property type="entry name" value="Cation_efflux"/>
</dbReference>
<dbReference type="AlphaFoldDB" id="A0A401Q7D6"/>
<feature type="chain" id="PRO_5019099104" description="Cation efflux protein transmembrane domain-containing protein" evidence="9">
    <location>
        <begin position="17"/>
        <end position="159"/>
    </location>
</feature>
<evidence type="ECO:0000313" key="11">
    <source>
        <dbReference type="EMBL" id="GCB81247.1"/>
    </source>
</evidence>
<protein>
    <recommendedName>
        <fullName evidence="10">Cation efflux protein transmembrane domain-containing protein</fullName>
    </recommendedName>
</protein>
<evidence type="ECO:0000313" key="12">
    <source>
        <dbReference type="Proteomes" id="UP000288216"/>
    </source>
</evidence>
<dbReference type="InterPro" id="IPR058533">
    <property type="entry name" value="Cation_efflux_TM"/>
</dbReference>
<evidence type="ECO:0000256" key="6">
    <source>
        <dbReference type="ARBA" id="ARBA00023136"/>
    </source>
</evidence>
<keyword evidence="6 8" id="KW-0472">Membrane</keyword>
<evidence type="ECO:0000256" key="5">
    <source>
        <dbReference type="ARBA" id="ARBA00022989"/>
    </source>
</evidence>
<feature type="transmembrane region" description="Helical" evidence="8">
    <location>
        <begin position="68"/>
        <end position="87"/>
    </location>
</feature>
<organism evidence="11 12">
    <name type="scientific">Scyliorhinus torazame</name>
    <name type="common">Cloudy catshark</name>
    <name type="synonym">Catulus torazame</name>
    <dbReference type="NCBI Taxonomy" id="75743"/>
    <lineage>
        <taxon>Eukaryota</taxon>
        <taxon>Metazoa</taxon>
        <taxon>Chordata</taxon>
        <taxon>Craniata</taxon>
        <taxon>Vertebrata</taxon>
        <taxon>Chondrichthyes</taxon>
        <taxon>Elasmobranchii</taxon>
        <taxon>Galeomorphii</taxon>
        <taxon>Galeoidea</taxon>
        <taxon>Carcharhiniformes</taxon>
        <taxon>Scyliorhinidae</taxon>
        <taxon>Scyliorhinus</taxon>
    </lineage>
</organism>
<sequence>MLVITGGFFLVELVSGHLGNSIALVSDSFNMLSDLISLAIGLTAARVSQIRRHHRNTYGFARAEVVGALANAVFLAALTFAIFAEAITRLFKPQRMDDVELVLIVGALGLAVNIVGLILFQDCCFKRKISNDPTGRLATGTEGQRENTASAPASALNIR</sequence>
<dbReference type="EMBL" id="BFAA01021386">
    <property type="protein sequence ID" value="GCB81247.1"/>
    <property type="molecule type" value="Genomic_DNA"/>
</dbReference>
<keyword evidence="5 8" id="KW-1133">Transmembrane helix</keyword>
<keyword evidence="4" id="KW-0862">Zinc</keyword>
<evidence type="ECO:0000256" key="9">
    <source>
        <dbReference type="SAM" id="SignalP"/>
    </source>
</evidence>
<evidence type="ECO:0000256" key="1">
    <source>
        <dbReference type="ARBA" id="ARBA00004141"/>
    </source>
</evidence>
<dbReference type="Gene3D" id="1.20.1510.10">
    <property type="entry name" value="Cation efflux protein transmembrane domain"/>
    <property type="match status" value="1"/>
</dbReference>